<sequence>MKTFKLLFIAFTICFTSQINAQTADEIIDTYFENTGGVENWQKIEGIKMSAKVNQGGMEIPIEITQLKNGNQMTVINFQGKVIKQGVFNGESLWSTNFMTQKAEKSSQEATDNMKLAINDFPDPFLNYKDNGYTVELLGNETIDGTETFKIKLVKKPVTIDGKQEENVSYYFFDTENFVPIAVHSEIKSGQFKGQMSESKFSDYQEVGDIYFPFSLTQGLKDQPGQGITMDKIELNPTVDAKEFEFPEEQPETSQENKN</sequence>
<evidence type="ECO:0000313" key="4">
    <source>
        <dbReference type="Proteomes" id="UP000256429"/>
    </source>
</evidence>
<keyword evidence="4" id="KW-1185">Reference proteome</keyword>
<evidence type="ECO:0008006" key="5">
    <source>
        <dbReference type="Google" id="ProtNLM"/>
    </source>
</evidence>
<dbReference type="Gene3D" id="2.50.20.10">
    <property type="entry name" value="Lipoprotein localisation LolA/LolB/LppX"/>
    <property type="match status" value="1"/>
</dbReference>
<evidence type="ECO:0000256" key="2">
    <source>
        <dbReference type="SAM" id="SignalP"/>
    </source>
</evidence>
<keyword evidence="2" id="KW-0732">Signal</keyword>
<reference evidence="3 4" key="1">
    <citation type="submission" date="2018-08" db="EMBL/GenBank/DDBJ databases">
        <title>Genomic Encyclopedia of Type Strains, Phase III (KMG-III): the genomes of soil and plant-associated and newly described type strains.</title>
        <authorList>
            <person name="Whitman W."/>
        </authorList>
    </citation>
    <scope>NUCLEOTIDE SEQUENCE [LARGE SCALE GENOMIC DNA]</scope>
    <source>
        <strain evidence="3 4">325-5</strain>
    </source>
</reference>
<dbReference type="OrthoDB" id="128937at2"/>
<organism evidence="3 4">
    <name type="scientific">Lutibacter oceani</name>
    <dbReference type="NCBI Taxonomy" id="1853311"/>
    <lineage>
        <taxon>Bacteria</taxon>
        <taxon>Pseudomonadati</taxon>
        <taxon>Bacteroidota</taxon>
        <taxon>Flavobacteriia</taxon>
        <taxon>Flavobacteriales</taxon>
        <taxon>Flavobacteriaceae</taxon>
        <taxon>Lutibacter</taxon>
    </lineage>
</organism>
<dbReference type="RefSeq" id="WP_115879183.1">
    <property type="nucleotide sequence ID" value="NZ_QTTQ01000010.1"/>
</dbReference>
<gene>
    <name evidence="3" type="ORF">BX611_1219</name>
</gene>
<feature type="signal peptide" evidence="2">
    <location>
        <begin position="1"/>
        <end position="21"/>
    </location>
</feature>
<comment type="caution">
    <text evidence="3">The sequence shown here is derived from an EMBL/GenBank/DDBJ whole genome shotgun (WGS) entry which is preliminary data.</text>
</comment>
<protein>
    <recommendedName>
        <fullName evidence="5">Outer membrane lipoprotein-sorting protein</fullName>
    </recommendedName>
</protein>
<proteinExistence type="predicted"/>
<dbReference type="Proteomes" id="UP000256429">
    <property type="component" value="Unassembled WGS sequence"/>
</dbReference>
<feature type="region of interest" description="Disordered" evidence="1">
    <location>
        <begin position="239"/>
        <end position="259"/>
    </location>
</feature>
<accession>A0A3D9RVV3</accession>
<dbReference type="AlphaFoldDB" id="A0A3D9RVV3"/>
<name>A0A3D9RVV3_9FLAO</name>
<evidence type="ECO:0000313" key="3">
    <source>
        <dbReference type="EMBL" id="REE81684.1"/>
    </source>
</evidence>
<feature type="chain" id="PRO_5017660229" description="Outer membrane lipoprotein-sorting protein" evidence="2">
    <location>
        <begin position="22"/>
        <end position="259"/>
    </location>
</feature>
<evidence type="ECO:0000256" key="1">
    <source>
        <dbReference type="SAM" id="MobiDB-lite"/>
    </source>
</evidence>
<dbReference type="EMBL" id="QTTQ01000010">
    <property type="protein sequence ID" value="REE81684.1"/>
    <property type="molecule type" value="Genomic_DNA"/>
</dbReference>